<keyword evidence="3" id="KW-1185">Reference proteome</keyword>
<evidence type="ECO:0000313" key="3">
    <source>
        <dbReference type="Proteomes" id="UP001228905"/>
    </source>
</evidence>
<dbReference type="Pfam" id="PF01584">
    <property type="entry name" value="CheW"/>
    <property type="match status" value="1"/>
</dbReference>
<comment type="caution">
    <text evidence="2">The sequence shown here is derived from an EMBL/GenBank/DDBJ whole genome shotgun (WGS) entry which is preliminary data.</text>
</comment>
<evidence type="ECO:0000259" key="1">
    <source>
        <dbReference type="PROSITE" id="PS50851"/>
    </source>
</evidence>
<dbReference type="Gene3D" id="2.40.50.180">
    <property type="entry name" value="CheA-289, Domain 4"/>
    <property type="match status" value="1"/>
</dbReference>
<dbReference type="InterPro" id="IPR036061">
    <property type="entry name" value="CheW-like_dom_sf"/>
</dbReference>
<dbReference type="PANTHER" id="PTHR22617:SF23">
    <property type="entry name" value="CHEMOTAXIS PROTEIN CHEW"/>
    <property type="match status" value="1"/>
</dbReference>
<proteinExistence type="predicted"/>
<dbReference type="PANTHER" id="PTHR22617">
    <property type="entry name" value="CHEMOTAXIS SENSOR HISTIDINE KINASE-RELATED"/>
    <property type="match status" value="1"/>
</dbReference>
<protein>
    <submittedName>
        <fullName evidence="2">Purine-binding chemotaxis protein CheW</fullName>
    </submittedName>
</protein>
<dbReference type="PROSITE" id="PS50851">
    <property type="entry name" value="CHEW"/>
    <property type="match status" value="1"/>
</dbReference>
<dbReference type="InterPro" id="IPR039315">
    <property type="entry name" value="CheW"/>
</dbReference>
<name>A0ABU0IV92_9CAUL</name>
<dbReference type="InterPro" id="IPR002545">
    <property type="entry name" value="CheW-lke_dom"/>
</dbReference>
<sequence>MAAEPEQARRLVELISMEIAGQEFCIDIRAVREIRGWTQASPMPQAPDYFLGVINLRGLVMPVIDLRRRLGLGPSEIGERSVVVVVMQDDKVAGLLVDAVQETFVVEEAQLQPPPEMGDLGGGPRFVDAILPLEGRMLSRLVVGALLPAETAQAA</sequence>
<dbReference type="Proteomes" id="UP001228905">
    <property type="component" value="Unassembled WGS sequence"/>
</dbReference>
<dbReference type="EMBL" id="JAUSVS010000008">
    <property type="protein sequence ID" value="MDQ0465919.1"/>
    <property type="molecule type" value="Genomic_DNA"/>
</dbReference>
<reference evidence="2 3" key="1">
    <citation type="submission" date="2023-07" db="EMBL/GenBank/DDBJ databases">
        <title>Genomic Encyclopedia of Type Strains, Phase IV (KMG-IV): sequencing the most valuable type-strain genomes for metagenomic binning, comparative biology and taxonomic classification.</title>
        <authorList>
            <person name="Goeker M."/>
        </authorList>
    </citation>
    <scope>NUCLEOTIDE SEQUENCE [LARGE SCALE GENOMIC DNA]</scope>
    <source>
        <strain evidence="2 3">DSM 18695</strain>
    </source>
</reference>
<organism evidence="2 3">
    <name type="scientific">Caulobacter ginsengisoli</name>
    <dbReference type="NCBI Taxonomy" id="400775"/>
    <lineage>
        <taxon>Bacteria</taxon>
        <taxon>Pseudomonadati</taxon>
        <taxon>Pseudomonadota</taxon>
        <taxon>Alphaproteobacteria</taxon>
        <taxon>Caulobacterales</taxon>
        <taxon>Caulobacteraceae</taxon>
        <taxon>Caulobacter</taxon>
    </lineage>
</organism>
<dbReference type="RefSeq" id="WP_307351624.1">
    <property type="nucleotide sequence ID" value="NZ_JAUSVS010000008.1"/>
</dbReference>
<dbReference type="Gene3D" id="2.30.30.40">
    <property type="entry name" value="SH3 Domains"/>
    <property type="match status" value="1"/>
</dbReference>
<gene>
    <name evidence="2" type="ORF">QO010_003711</name>
</gene>
<feature type="domain" description="CheW-like" evidence="1">
    <location>
        <begin position="11"/>
        <end position="152"/>
    </location>
</feature>
<dbReference type="SUPFAM" id="SSF50341">
    <property type="entry name" value="CheW-like"/>
    <property type="match status" value="1"/>
</dbReference>
<accession>A0ABU0IV92</accession>
<evidence type="ECO:0000313" key="2">
    <source>
        <dbReference type="EMBL" id="MDQ0465919.1"/>
    </source>
</evidence>
<dbReference type="SMART" id="SM00260">
    <property type="entry name" value="CheW"/>
    <property type="match status" value="1"/>
</dbReference>